<reference evidence="2 3" key="1">
    <citation type="journal article" date="2014" name="Agronomy (Basel)">
        <title>A Draft Genome Sequence for Ensete ventricosum, the Drought-Tolerant Tree Against Hunger.</title>
        <authorList>
            <person name="Harrison J."/>
            <person name="Moore K.A."/>
            <person name="Paszkiewicz K."/>
            <person name="Jones T."/>
            <person name="Grant M."/>
            <person name="Ambacheew D."/>
            <person name="Muzemil S."/>
            <person name="Studholme D.J."/>
        </authorList>
    </citation>
    <scope>NUCLEOTIDE SEQUENCE [LARGE SCALE GENOMIC DNA]</scope>
</reference>
<feature type="region of interest" description="Disordered" evidence="1">
    <location>
        <begin position="25"/>
        <end position="83"/>
    </location>
</feature>
<dbReference type="EMBL" id="AMZH03022017">
    <property type="protein sequence ID" value="RRT37676.1"/>
    <property type="molecule type" value="Genomic_DNA"/>
</dbReference>
<protein>
    <submittedName>
        <fullName evidence="2">Uncharacterized protein</fullName>
    </submittedName>
</protein>
<accession>A0A426XDX5</accession>
<dbReference type="Proteomes" id="UP000287651">
    <property type="component" value="Unassembled WGS sequence"/>
</dbReference>
<evidence type="ECO:0000256" key="1">
    <source>
        <dbReference type="SAM" id="MobiDB-lite"/>
    </source>
</evidence>
<evidence type="ECO:0000313" key="3">
    <source>
        <dbReference type="Proteomes" id="UP000287651"/>
    </source>
</evidence>
<name>A0A426XDX5_ENSVE</name>
<organism evidence="2 3">
    <name type="scientific">Ensete ventricosum</name>
    <name type="common">Abyssinian banana</name>
    <name type="synonym">Musa ensete</name>
    <dbReference type="NCBI Taxonomy" id="4639"/>
    <lineage>
        <taxon>Eukaryota</taxon>
        <taxon>Viridiplantae</taxon>
        <taxon>Streptophyta</taxon>
        <taxon>Embryophyta</taxon>
        <taxon>Tracheophyta</taxon>
        <taxon>Spermatophyta</taxon>
        <taxon>Magnoliopsida</taxon>
        <taxon>Liliopsida</taxon>
        <taxon>Zingiberales</taxon>
        <taxon>Musaceae</taxon>
        <taxon>Ensete</taxon>
    </lineage>
</organism>
<feature type="region of interest" description="Disordered" evidence="1">
    <location>
        <begin position="95"/>
        <end position="162"/>
    </location>
</feature>
<gene>
    <name evidence="2" type="ORF">B296_00039784</name>
</gene>
<feature type="compositionally biased region" description="Basic and acidic residues" evidence="1">
    <location>
        <begin position="150"/>
        <end position="162"/>
    </location>
</feature>
<comment type="caution">
    <text evidence="2">The sequence shown here is derived from an EMBL/GenBank/DDBJ whole genome shotgun (WGS) entry which is preliminary data.</text>
</comment>
<proteinExistence type="predicted"/>
<feature type="compositionally biased region" description="Basic residues" evidence="1">
    <location>
        <begin position="118"/>
        <end position="127"/>
    </location>
</feature>
<dbReference type="AlphaFoldDB" id="A0A426XDX5"/>
<sequence>MGYVMLPLRFPNNGIRAKGWLATTKAPYKGGWPRPRSPAKGLPAAPWAAHKSDRPRPARSQSVASLWQRLPSRGSPPRPAYGRGYRRWAATAHKGNTCGHGARRKAAYGQKLSPARAGTHRNARKGGAHGGVACPLAGRLPAGKGSCRLRRGDDGDDAIRVR</sequence>
<evidence type="ECO:0000313" key="2">
    <source>
        <dbReference type="EMBL" id="RRT37676.1"/>
    </source>
</evidence>